<reference evidence="2 3" key="1">
    <citation type="submission" date="2015-01" db="EMBL/GenBank/DDBJ databases">
        <title>The Genome Sequence of Cladophialophora immunda CBS83496.</title>
        <authorList>
            <consortium name="The Broad Institute Genomics Platform"/>
            <person name="Cuomo C."/>
            <person name="de Hoog S."/>
            <person name="Gorbushina A."/>
            <person name="Stielow B."/>
            <person name="Teixiera M."/>
            <person name="Abouelleil A."/>
            <person name="Chapman S.B."/>
            <person name="Priest M."/>
            <person name="Young S.K."/>
            <person name="Wortman J."/>
            <person name="Nusbaum C."/>
            <person name="Birren B."/>
        </authorList>
    </citation>
    <scope>NUCLEOTIDE SEQUENCE [LARGE SCALE GENOMIC DNA]</scope>
    <source>
        <strain evidence="2 3">CBS 83496</strain>
    </source>
</reference>
<evidence type="ECO:0000313" key="3">
    <source>
        <dbReference type="Proteomes" id="UP000054466"/>
    </source>
</evidence>
<dbReference type="HOGENOM" id="CLU_215522_0_0_1"/>
<accession>A0A0D2ANC9</accession>
<dbReference type="GeneID" id="27345615"/>
<dbReference type="RefSeq" id="XP_016246818.1">
    <property type="nucleotide sequence ID" value="XM_016393399.1"/>
</dbReference>
<keyword evidence="1" id="KW-1133">Transmembrane helix</keyword>
<dbReference type="VEuPathDB" id="FungiDB:PV07_06421"/>
<name>A0A0D2ANC9_9EURO</name>
<evidence type="ECO:0000256" key="1">
    <source>
        <dbReference type="SAM" id="Phobius"/>
    </source>
</evidence>
<feature type="transmembrane region" description="Helical" evidence="1">
    <location>
        <begin position="6"/>
        <end position="29"/>
    </location>
</feature>
<gene>
    <name evidence="2" type="ORF">PV07_06421</name>
</gene>
<protein>
    <submittedName>
        <fullName evidence="2">Uncharacterized protein</fullName>
    </submittedName>
</protein>
<dbReference type="OrthoDB" id="5396420at2759"/>
<sequence length="50" mass="5774">MVQRNYVIAIIVICLFVVLAIVGYAIYAIQNRVSLFAKREKEIEEGEEEE</sequence>
<keyword evidence="1" id="KW-0812">Transmembrane</keyword>
<keyword evidence="1" id="KW-0472">Membrane</keyword>
<keyword evidence="3" id="KW-1185">Reference proteome</keyword>
<organism evidence="2 3">
    <name type="scientific">Cladophialophora immunda</name>
    <dbReference type="NCBI Taxonomy" id="569365"/>
    <lineage>
        <taxon>Eukaryota</taxon>
        <taxon>Fungi</taxon>
        <taxon>Dikarya</taxon>
        <taxon>Ascomycota</taxon>
        <taxon>Pezizomycotina</taxon>
        <taxon>Eurotiomycetes</taxon>
        <taxon>Chaetothyriomycetidae</taxon>
        <taxon>Chaetothyriales</taxon>
        <taxon>Herpotrichiellaceae</taxon>
        <taxon>Cladophialophora</taxon>
    </lineage>
</organism>
<dbReference type="EMBL" id="KN847043">
    <property type="protein sequence ID" value="KIW26602.1"/>
    <property type="molecule type" value="Genomic_DNA"/>
</dbReference>
<proteinExistence type="predicted"/>
<dbReference type="AlphaFoldDB" id="A0A0D2ANC9"/>
<dbReference type="Proteomes" id="UP000054466">
    <property type="component" value="Unassembled WGS sequence"/>
</dbReference>
<evidence type="ECO:0000313" key="2">
    <source>
        <dbReference type="EMBL" id="KIW26602.1"/>
    </source>
</evidence>